<evidence type="ECO:0000256" key="1">
    <source>
        <dbReference type="SAM" id="MobiDB-lite"/>
    </source>
</evidence>
<reference evidence="2 3" key="3">
    <citation type="journal article" date="2010" name="Sequencing">
        <title>Complete Genome Sequence of Rothia mucilaginosa DY-18: A Clinical Isolate with Dense Meshwork-Like Structures from a Persistent Apical Periodontitis Lesion.</title>
        <authorList>
            <person name="Yamane K."/>
            <person name="Nambu T."/>
            <person name="Yamanaka T."/>
            <person name="Mashimo C."/>
            <person name="Sugimori C."/>
            <person name="Leung K.-P."/>
            <person name="Fukushima H."/>
        </authorList>
    </citation>
    <scope>NUCLEOTIDE SEQUENCE [LARGE SCALE GENOMIC DNA]</scope>
    <source>
        <strain evidence="2 3">DY-18</strain>
    </source>
</reference>
<keyword evidence="3" id="KW-1185">Reference proteome</keyword>
<protein>
    <submittedName>
        <fullName evidence="2">Phosphoenolpyruvate synthase/pyruvate phosphate dikinase</fullName>
    </submittedName>
</protein>
<dbReference type="GO" id="GO:0016301">
    <property type="term" value="F:kinase activity"/>
    <property type="evidence" value="ECO:0007669"/>
    <property type="project" value="UniProtKB-KW"/>
</dbReference>
<reference evidence="3" key="1">
    <citation type="submission" date="2009-07" db="EMBL/GenBank/DDBJ databases">
        <title>Complete genome sequence of Rothia mucilaginosa DJ.</title>
        <authorList>
            <person name="Yamane K."/>
            <person name="Nambu T."/>
            <person name="Mashimo C."/>
            <person name="Sugimori C."/>
            <person name="Yamanaka T."/>
            <person name="Leung K."/>
            <person name="Fukushima H."/>
        </authorList>
    </citation>
    <scope>NUCLEOTIDE SEQUENCE [LARGE SCALE GENOMIC DNA]</scope>
    <source>
        <strain evidence="3">DY-18</strain>
    </source>
</reference>
<reference evidence="2 3" key="2">
    <citation type="journal article" date="2010" name="J Osaka Dent Univ">
        <title>Isolation and identification of Rothia mucilaginosa from persistent apical periodontitis lesions.</title>
        <authorList>
            <person name="Yamane K."/>
            <person name="Yoshida M."/>
            <person name="Fujihira T."/>
            <person name="Baba T."/>
            <person name="Tsuji N."/>
            <person name="Hayashi H."/>
            <person name="Sugimori C."/>
            <person name="Yamanaka T."/>
            <person name="Mashimo C."/>
            <person name="Nambu T."/>
            <person name="Kawai H."/>
            <person name="Fukushima H."/>
        </authorList>
    </citation>
    <scope>NUCLEOTIDE SEQUENCE [LARGE SCALE GENOMIC DNA]</scope>
    <source>
        <strain evidence="2 3">DY-18</strain>
    </source>
</reference>
<sequence>MLGCEGAQCVETHHGAVVVHDLGDNAHTGQARREGEFHCGFGVAGALRHAAVNGAQREDVAGAGDIRRGRGCIREDLHGACAICRGNAGAHAGCRIAGDGVCGALGILVVGDHGRQLHLVGALVAQGCADHAGGVANHEAHQLGGCVLGGEDDVTFVFAVFVVNDDYGATCCDSVHCGLHAVEDACGVGATRRNLLTGVRRVSLGHACERGQTLHVLSERIGLKVHAVADLEGSEVGCFQGFGNQADLEPCGGFAGCRYRGDGQGHTRNSDGALLSEQGCQFGGQVETQGAPRLVRGDGCEGAHRIHVALHDVTVEAATGRQAALQVDGVAGVQVAEVGAAQSLTHRVGAELAGLQLVEVDSGEAYTVDGEGSAVFEVGDDVTGVEGQVGCVATFDGGDGFYGAEGANDSGKHVCFPFLAVSAGASSLRATGGDGLFVGITIRIFRIFPVTGSFCASIRTSRHKLAGRRRGFLEVLLPRPRSTQADASSAATSPASANLISVRARGRRPASAGYAAHPVPAPFREVPAPGALRCHCRARAPPGTCPGRPVAGAAPARGCPRADGTRHSCPAP</sequence>
<evidence type="ECO:0000313" key="3">
    <source>
        <dbReference type="Proteomes" id="UP000001883"/>
    </source>
</evidence>
<keyword evidence="2" id="KW-0418">Kinase</keyword>
<name>D2NTM3_ROTMD</name>
<dbReference type="EMBL" id="AP011540">
    <property type="protein sequence ID" value="BAI64999.1"/>
    <property type="molecule type" value="Genomic_DNA"/>
</dbReference>
<accession>D2NTM3</accession>
<keyword evidence="2" id="KW-0808">Transferase</keyword>
<gene>
    <name evidence="2" type="ordered locus">RMDY18_11670</name>
</gene>
<dbReference type="eggNOG" id="ENOG502ZQ55">
    <property type="taxonomic scope" value="Bacteria"/>
</dbReference>
<organism evidence="2 3">
    <name type="scientific">Rothia mucilaginosa (strain DY-18)</name>
    <name type="common">Stomatococcus mucilaginosus</name>
    <dbReference type="NCBI Taxonomy" id="680646"/>
    <lineage>
        <taxon>Bacteria</taxon>
        <taxon>Bacillati</taxon>
        <taxon>Actinomycetota</taxon>
        <taxon>Actinomycetes</taxon>
        <taxon>Micrococcales</taxon>
        <taxon>Micrococcaceae</taxon>
        <taxon>Rothia</taxon>
    </lineage>
</organism>
<keyword evidence="2" id="KW-0670">Pyruvate</keyword>
<dbReference type="Proteomes" id="UP000001883">
    <property type="component" value="Chromosome"/>
</dbReference>
<evidence type="ECO:0000313" key="2">
    <source>
        <dbReference type="EMBL" id="BAI64999.1"/>
    </source>
</evidence>
<dbReference type="KEGG" id="rmu:RMDY18_11670"/>
<dbReference type="AlphaFoldDB" id="D2NTM3"/>
<feature type="compositionally biased region" description="Low complexity" evidence="1">
    <location>
        <begin position="545"/>
        <end position="562"/>
    </location>
</feature>
<dbReference type="HOGENOM" id="CLU_476383_0_0_11"/>
<proteinExistence type="predicted"/>
<feature type="region of interest" description="Disordered" evidence="1">
    <location>
        <begin position="545"/>
        <end position="572"/>
    </location>
</feature>